<evidence type="ECO:0000313" key="2">
    <source>
        <dbReference type="Proteomes" id="UP001221898"/>
    </source>
</evidence>
<sequence>MLQPGAKPLRVIIADVHILTRELGGALGRAQGWTSRANWREKARPATTERLRYSHVQEEERKAERTLDLQDWMDPSLPFLKPSEQDCPGLGRDDISSVMPDFLGKERTPCNDFPSVQLS</sequence>
<protein>
    <submittedName>
        <fullName evidence="1">Uncharacterized protein</fullName>
    </submittedName>
</protein>
<comment type="caution">
    <text evidence="1">The sequence shown here is derived from an EMBL/GenBank/DDBJ whole genome shotgun (WGS) entry which is preliminary data.</text>
</comment>
<dbReference type="EMBL" id="JAINUG010000109">
    <property type="protein sequence ID" value="KAJ8396112.1"/>
    <property type="molecule type" value="Genomic_DNA"/>
</dbReference>
<dbReference type="AlphaFoldDB" id="A0AAD7S5H8"/>
<name>A0AAD7S5H8_9TELE</name>
<organism evidence="1 2">
    <name type="scientific">Aldrovandia affinis</name>
    <dbReference type="NCBI Taxonomy" id="143900"/>
    <lineage>
        <taxon>Eukaryota</taxon>
        <taxon>Metazoa</taxon>
        <taxon>Chordata</taxon>
        <taxon>Craniata</taxon>
        <taxon>Vertebrata</taxon>
        <taxon>Euteleostomi</taxon>
        <taxon>Actinopterygii</taxon>
        <taxon>Neopterygii</taxon>
        <taxon>Teleostei</taxon>
        <taxon>Notacanthiformes</taxon>
        <taxon>Halosauridae</taxon>
        <taxon>Aldrovandia</taxon>
    </lineage>
</organism>
<evidence type="ECO:0000313" key="1">
    <source>
        <dbReference type="EMBL" id="KAJ8396112.1"/>
    </source>
</evidence>
<accession>A0AAD7S5H8</accession>
<proteinExistence type="predicted"/>
<keyword evidence="2" id="KW-1185">Reference proteome</keyword>
<reference evidence="1" key="1">
    <citation type="journal article" date="2023" name="Science">
        <title>Genome structures resolve the early diversification of teleost fishes.</title>
        <authorList>
            <person name="Parey E."/>
            <person name="Louis A."/>
            <person name="Montfort J."/>
            <person name="Bouchez O."/>
            <person name="Roques C."/>
            <person name="Iampietro C."/>
            <person name="Lluch J."/>
            <person name="Castinel A."/>
            <person name="Donnadieu C."/>
            <person name="Desvignes T."/>
            <person name="Floi Bucao C."/>
            <person name="Jouanno E."/>
            <person name="Wen M."/>
            <person name="Mejri S."/>
            <person name="Dirks R."/>
            <person name="Jansen H."/>
            <person name="Henkel C."/>
            <person name="Chen W.J."/>
            <person name="Zahm M."/>
            <person name="Cabau C."/>
            <person name="Klopp C."/>
            <person name="Thompson A.W."/>
            <person name="Robinson-Rechavi M."/>
            <person name="Braasch I."/>
            <person name="Lecointre G."/>
            <person name="Bobe J."/>
            <person name="Postlethwait J.H."/>
            <person name="Berthelot C."/>
            <person name="Roest Crollius H."/>
            <person name="Guiguen Y."/>
        </authorList>
    </citation>
    <scope>NUCLEOTIDE SEQUENCE</scope>
    <source>
        <strain evidence="1">NC1722</strain>
    </source>
</reference>
<dbReference type="Proteomes" id="UP001221898">
    <property type="component" value="Unassembled WGS sequence"/>
</dbReference>
<gene>
    <name evidence="1" type="ORF">AAFF_G00021850</name>
</gene>